<sequence>MESSCGNIGEPGICGKCKQSGAVLVTVHALLPVKIRKQCHQFLGNCLPSGSAWRLFF</sequence>
<keyword evidence="2" id="KW-1185">Reference proteome</keyword>
<dbReference type="EMBL" id="BPVZ01000146">
    <property type="protein sequence ID" value="GKV41021.1"/>
    <property type="molecule type" value="Genomic_DNA"/>
</dbReference>
<accession>A0AAV5LWG4</accession>
<organism evidence="1 2">
    <name type="scientific">Rubroshorea leprosula</name>
    <dbReference type="NCBI Taxonomy" id="152421"/>
    <lineage>
        <taxon>Eukaryota</taxon>
        <taxon>Viridiplantae</taxon>
        <taxon>Streptophyta</taxon>
        <taxon>Embryophyta</taxon>
        <taxon>Tracheophyta</taxon>
        <taxon>Spermatophyta</taxon>
        <taxon>Magnoliopsida</taxon>
        <taxon>eudicotyledons</taxon>
        <taxon>Gunneridae</taxon>
        <taxon>Pentapetalae</taxon>
        <taxon>rosids</taxon>
        <taxon>malvids</taxon>
        <taxon>Malvales</taxon>
        <taxon>Dipterocarpaceae</taxon>
        <taxon>Rubroshorea</taxon>
    </lineage>
</organism>
<evidence type="ECO:0000313" key="2">
    <source>
        <dbReference type="Proteomes" id="UP001054252"/>
    </source>
</evidence>
<gene>
    <name evidence="1" type="ORF">SLEP1_g48602</name>
</gene>
<proteinExistence type="predicted"/>
<dbReference type="Proteomes" id="UP001054252">
    <property type="component" value="Unassembled WGS sequence"/>
</dbReference>
<reference evidence="1 2" key="1">
    <citation type="journal article" date="2021" name="Commun. Biol.">
        <title>The genome of Shorea leprosula (Dipterocarpaceae) highlights the ecological relevance of drought in aseasonal tropical rainforests.</title>
        <authorList>
            <person name="Ng K.K.S."/>
            <person name="Kobayashi M.J."/>
            <person name="Fawcett J.A."/>
            <person name="Hatakeyama M."/>
            <person name="Paape T."/>
            <person name="Ng C.H."/>
            <person name="Ang C.C."/>
            <person name="Tnah L.H."/>
            <person name="Lee C.T."/>
            <person name="Nishiyama T."/>
            <person name="Sese J."/>
            <person name="O'Brien M.J."/>
            <person name="Copetti D."/>
            <person name="Mohd Noor M.I."/>
            <person name="Ong R.C."/>
            <person name="Putra M."/>
            <person name="Sireger I.Z."/>
            <person name="Indrioko S."/>
            <person name="Kosugi Y."/>
            <person name="Izuno A."/>
            <person name="Isagi Y."/>
            <person name="Lee S.L."/>
            <person name="Shimizu K.K."/>
        </authorList>
    </citation>
    <scope>NUCLEOTIDE SEQUENCE [LARGE SCALE GENOMIC DNA]</scope>
    <source>
        <strain evidence="1">214</strain>
    </source>
</reference>
<dbReference type="AlphaFoldDB" id="A0AAV5LWG4"/>
<evidence type="ECO:0000313" key="1">
    <source>
        <dbReference type="EMBL" id="GKV41021.1"/>
    </source>
</evidence>
<comment type="caution">
    <text evidence="1">The sequence shown here is derived from an EMBL/GenBank/DDBJ whole genome shotgun (WGS) entry which is preliminary data.</text>
</comment>
<name>A0AAV5LWG4_9ROSI</name>
<protein>
    <submittedName>
        <fullName evidence="1">Uncharacterized protein</fullName>
    </submittedName>
</protein>